<keyword evidence="3" id="KW-1185">Reference proteome</keyword>
<dbReference type="EMBL" id="BPVZ01000105">
    <property type="protein sequence ID" value="GKV34432.1"/>
    <property type="molecule type" value="Genomic_DNA"/>
</dbReference>
<accession>A0AAV5LBP2</accession>
<sequence>MVDPYSIDGVHSCHDPWYTFWDGFLEFSTWSEKRALEKQKDLGLLDALKEGDISATWFPSSSDLMRARLERLDLLLVLIYFAFPSSKMEDWIGWAKEMLAEHGFVEILRAVGILKWCTSTDTFILTFGEVTVTLKDMTNLMLLPVVREEDLRHITLTPDERVAQVALRKMRYFRIGKGKDTPYVCAAFLTAWLSKFVFGGFLNHEITAECIPLAICLAKGVRFPLAPLMLRKRKVKGQIVLEVDDLLDDYDSFNFHAYKVMPRTFAPLEVSFFDKTLPVVLGSQIVDFTTRNSSHLEMLAVDIPSAPSSDKIDWNKALRPYIDEAAITMWSEGVATLREDNGQWVPVYPPILGMTEEKYGHVGVAIGEFG</sequence>
<name>A0AAV5LBP2_9ROSI</name>
<dbReference type="Pfam" id="PF10536">
    <property type="entry name" value="PMD"/>
    <property type="match status" value="1"/>
</dbReference>
<organism evidence="2 3">
    <name type="scientific">Rubroshorea leprosula</name>
    <dbReference type="NCBI Taxonomy" id="152421"/>
    <lineage>
        <taxon>Eukaryota</taxon>
        <taxon>Viridiplantae</taxon>
        <taxon>Streptophyta</taxon>
        <taxon>Embryophyta</taxon>
        <taxon>Tracheophyta</taxon>
        <taxon>Spermatophyta</taxon>
        <taxon>Magnoliopsida</taxon>
        <taxon>eudicotyledons</taxon>
        <taxon>Gunneridae</taxon>
        <taxon>Pentapetalae</taxon>
        <taxon>rosids</taxon>
        <taxon>malvids</taxon>
        <taxon>Malvales</taxon>
        <taxon>Dipterocarpaceae</taxon>
        <taxon>Rubroshorea</taxon>
    </lineage>
</organism>
<feature type="domain" description="Aminotransferase-like plant mobile" evidence="1">
    <location>
        <begin position="114"/>
        <end position="230"/>
    </location>
</feature>
<protein>
    <recommendedName>
        <fullName evidence="1">Aminotransferase-like plant mobile domain-containing protein</fullName>
    </recommendedName>
</protein>
<evidence type="ECO:0000313" key="3">
    <source>
        <dbReference type="Proteomes" id="UP001054252"/>
    </source>
</evidence>
<proteinExistence type="predicted"/>
<comment type="caution">
    <text evidence="2">The sequence shown here is derived from an EMBL/GenBank/DDBJ whole genome shotgun (WGS) entry which is preliminary data.</text>
</comment>
<dbReference type="Proteomes" id="UP001054252">
    <property type="component" value="Unassembled WGS sequence"/>
</dbReference>
<evidence type="ECO:0000259" key="1">
    <source>
        <dbReference type="Pfam" id="PF10536"/>
    </source>
</evidence>
<reference evidence="2 3" key="1">
    <citation type="journal article" date="2021" name="Commun. Biol.">
        <title>The genome of Shorea leprosula (Dipterocarpaceae) highlights the ecological relevance of drought in aseasonal tropical rainforests.</title>
        <authorList>
            <person name="Ng K.K.S."/>
            <person name="Kobayashi M.J."/>
            <person name="Fawcett J.A."/>
            <person name="Hatakeyama M."/>
            <person name="Paape T."/>
            <person name="Ng C.H."/>
            <person name="Ang C.C."/>
            <person name="Tnah L.H."/>
            <person name="Lee C.T."/>
            <person name="Nishiyama T."/>
            <person name="Sese J."/>
            <person name="O'Brien M.J."/>
            <person name="Copetti D."/>
            <person name="Mohd Noor M.I."/>
            <person name="Ong R.C."/>
            <person name="Putra M."/>
            <person name="Sireger I.Z."/>
            <person name="Indrioko S."/>
            <person name="Kosugi Y."/>
            <person name="Izuno A."/>
            <person name="Isagi Y."/>
            <person name="Lee S.L."/>
            <person name="Shimizu K.K."/>
        </authorList>
    </citation>
    <scope>NUCLEOTIDE SEQUENCE [LARGE SCALE GENOMIC DNA]</scope>
    <source>
        <strain evidence="2">214</strain>
    </source>
</reference>
<dbReference type="AlphaFoldDB" id="A0AAV5LBP2"/>
<gene>
    <name evidence="2" type="ORF">SLEP1_g42807</name>
</gene>
<dbReference type="InterPro" id="IPR019557">
    <property type="entry name" value="AminoTfrase-like_pln_mobile"/>
</dbReference>
<evidence type="ECO:0000313" key="2">
    <source>
        <dbReference type="EMBL" id="GKV34432.1"/>
    </source>
</evidence>